<dbReference type="Pfam" id="PF10180">
    <property type="entry name" value="WKF"/>
    <property type="match status" value="1"/>
</dbReference>
<dbReference type="OrthoDB" id="10261563at2759"/>
<evidence type="ECO:0000313" key="4">
    <source>
        <dbReference type="Proteomes" id="UP000278807"/>
    </source>
</evidence>
<protein>
    <submittedName>
        <fullName evidence="5">WKF domain-containing protein</fullName>
    </submittedName>
</protein>
<gene>
    <name evidence="3" type="ORF">HNAJ_LOCUS2793</name>
</gene>
<feature type="region of interest" description="Disordered" evidence="1">
    <location>
        <begin position="1"/>
        <end position="37"/>
    </location>
</feature>
<organism evidence="5">
    <name type="scientific">Rodentolepis nana</name>
    <name type="common">Dwarf tapeworm</name>
    <name type="synonym">Hymenolepis nana</name>
    <dbReference type="NCBI Taxonomy" id="102285"/>
    <lineage>
        <taxon>Eukaryota</taxon>
        <taxon>Metazoa</taxon>
        <taxon>Spiralia</taxon>
        <taxon>Lophotrochozoa</taxon>
        <taxon>Platyhelminthes</taxon>
        <taxon>Cestoda</taxon>
        <taxon>Eucestoda</taxon>
        <taxon>Cyclophyllidea</taxon>
        <taxon>Hymenolepididae</taxon>
        <taxon>Rodentolepis</taxon>
    </lineage>
</organism>
<evidence type="ECO:0000256" key="1">
    <source>
        <dbReference type="SAM" id="MobiDB-lite"/>
    </source>
</evidence>
<dbReference type="Proteomes" id="UP000278807">
    <property type="component" value="Unassembled WGS sequence"/>
</dbReference>
<sequence>MVVDAQLEKSSKKHKKSSDINEEFTTDTDLKQKSSKDLESFDEAVAVSAENTPNQIKPKRKPKFIVTPRSQTFGEINNETECKSSKRKSVHFAEGLELGENRNVRSKPILKSSSGESNAIEATAATAGGKQPVSSVKKKLSKNAIKRIKWVKRHRQKTVSKRKRKANLKLARSRPQRDVQDRVTNAIEYLSAWYESPETWKYQKLSQITLIKHSFNSQLINDDTYELLLHYLAGVQGASCDRIRSMCQQVIDNEGAQPDCPAVPLAIPESCDSANVIERAKRMLDFVLPSTFQL</sequence>
<feature type="compositionally biased region" description="Basic and acidic residues" evidence="1">
    <location>
        <begin position="1"/>
        <end position="10"/>
    </location>
</feature>
<name>A0A0R3T6V6_RODNA</name>
<proteinExistence type="predicted"/>
<reference evidence="5" key="1">
    <citation type="submission" date="2017-02" db="UniProtKB">
        <authorList>
            <consortium name="WormBaseParasite"/>
        </authorList>
    </citation>
    <scope>IDENTIFICATION</scope>
</reference>
<reference evidence="3 4" key="2">
    <citation type="submission" date="2018-11" db="EMBL/GenBank/DDBJ databases">
        <authorList>
            <consortium name="Pathogen Informatics"/>
        </authorList>
    </citation>
    <scope>NUCLEOTIDE SEQUENCE [LARGE SCALE GENOMIC DNA]</scope>
</reference>
<evidence type="ECO:0000313" key="5">
    <source>
        <dbReference type="WBParaSite" id="HNAJ_0000279401-mRNA-1"/>
    </source>
</evidence>
<evidence type="ECO:0000259" key="2">
    <source>
        <dbReference type="Pfam" id="PF10180"/>
    </source>
</evidence>
<keyword evidence="4" id="KW-1185">Reference proteome</keyword>
<dbReference type="PANTHER" id="PTHR22306">
    <property type="entry name" value="CHROMOSOME 7 OPEN READING FRAME 50"/>
    <property type="match status" value="1"/>
</dbReference>
<evidence type="ECO:0000313" key="3">
    <source>
        <dbReference type="EMBL" id="VDN98652.1"/>
    </source>
</evidence>
<feature type="domain" description="WKF" evidence="2">
    <location>
        <begin position="188"/>
        <end position="250"/>
    </location>
</feature>
<dbReference type="InterPro" id="IPR019327">
    <property type="entry name" value="WKF"/>
</dbReference>
<accession>A0A0R3T6V6</accession>
<dbReference type="EMBL" id="UZAE01001464">
    <property type="protein sequence ID" value="VDN98652.1"/>
    <property type="molecule type" value="Genomic_DNA"/>
</dbReference>
<dbReference type="WBParaSite" id="HNAJ_0000279401-mRNA-1">
    <property type="protein sequence ID" value="HNAJ_0000279401-mRNA-1"/>
    <property type="gene ID" value="HNAJ_0000279401"/>
</dbReference>
<dbReference type="PANTHER" id="PTHR22306:SF2">
    <property type="entry name" value="CHROMOSOME 7 OPEN READING FRAME 50"/>
    <property type="match status" value="1"/>
</dbReference>
<feature type="compositionally biased region" description="Basic and acidic residues" evidence="1">
    <location>
        <begin position="28"/>
        <end position="37"/>
    </location>
</feature>
<dbReference type="AlphaFoldDB" id="A0A0R3T6V6"/>
<dbReference type="STRING" id="102285.A0A0R3T6V6"/>